<accession>A0A931FXY3</accession>
<dbReference type="AlphaFoldDB" id="A0A931FXY3"/>
<sequence length="143" mass="15392">MEDGDDWEPLFVGSVIGGSSPDNRASRAAVSALAREVGRLPWEFVSEETGVDVAFHIPGPLLQPDYAGIRTGSVSRKQRLIAVQIAVPADITSKSDEETLRLLAEYLVSGVEIARDAVARRKGMPPVMQAVTLARLAHEAITE</sequence>
<comment type="caution">
    <text evidence="1">The sequence shown here is derived from an EMBL/GenBank/DDBJ whole genome shotgun (WGS) entry which is preliminary data.</text>
</comment>
<evidence type="ECO:0000313" key="2">
    <source>
        <dbReference type="Proteomes" id="UP000598146"/>
    </source>
</evidence>
<gene>
    <name evidence="1" type="ORF">I4J89_21535</name>
</gene>
<proteinExistence type="predicted"/>
<dbReference type="EMBL" id="JADQTO010000010">
    <property type="protein sequence ID" value="MBG0564028.1"/>
    <property type="molecule type" value="Genomic_DNA"/>
</dbReference>
<evidence type="ECO:0000313" key="1">
    <source>
        <dbReference type="EMBL" id="MBG0564028.1"/>
    </source>
</evidence>
<dbReference type="Proteomes" id="UP000598146">
    <property type="component" value="Unassembled WGS sequence"/>
</dbReference>
<keyword evidence="2" id="KW-1185">Reference proteome</keyword>
<organism evidence="1 2">
    <name type="scientific">Actinoplanes aureus</name>
    <dbReference type="NCBI Taxonomy" id="2792083"/>
    <lineage>
        <taxon>Bacteria</taxon>
        <taxon>Bacillati</taxon>
        <taxon>Actinomycetota</taxon>
        <taxon>Actinomycetes</taxon>
        <taxon>Micromonosporales</taxon>
        <taxon>Micromonosporaceae</taxon>
        <taxon>Actinoplanes</taxon>
    </lineage>
</organism>
<protein>
    <submittedName>
        <fullName evidence="1">Uncharacterized protein</fullName>
    </submittedName>
</protein>
<name>A0A931FXY3_9ACTN</name>
<reference evidence="1" key="1">
    <citation type="submission" date="2020-11" db="EMBL/GenBank/DDBJ databases">
        <title>Isolation and identification of active actinomycetes.</title>
        <authorList>
            <person name="Sun X."/>
        </authorList>
    </citation>
    <scope>NUCLEOTIDE SEQUENCE</scope>
    <source>
        <strain evidence="1">NEAU-A11</strain>
    </source>
</reference>
<dbReference type="RefSeq" id="WP_196415821.1">
    <property type="nucleotide sequence ID" value="NZ_JADQTO010000010.1"/>
</dbReference>